<protein>
    <submittedName>
        <fullName evidence="2">Uncharacterized protein</fullName>
    </submittedName>
</protein>
<evidence type="ECO:0000313" key="3">
    <source>
        <dbReference type="Proteomes" id="UP000383932"/>
    </source>
</evidence>
<gene>
    <name evidence="2" type="ORF">CTheo_6911</name>
</gene>
<comment type="caution">
    <text evidence="2">The sequence shown here is derived from an EMBL/GenBank/DDBJ whole genome shotgun (WGS) entry which is preliminary data.</text>
</comment>
<organism evidence="2 3">
    <name type="scientific">Ceratobasidium theobromae</name>
    <dbReference type="NCBI Taxonomy" id="1582974"/>
    <lineage>
        <taxon>Eukaryota</taxon>
        <taxon>Fungi</taxon>
        <taxon>Dikarya</taxon>
        <taxon>Basidiomycota</taxon>
        <taxon>Agaricomycotina</taxon>
        <taxon>Agaricomycetes</taxon>
        <taxon>Cantharellales</taxon>
        <taxon>Ceratobasidiaceae</taxon>
        <taxon>Ceratobasidium</taxon>
    </lineage>
</organism>
<feature type="region of interest" description="Disordered" evidence="1">
    <location>
        <begin position="44"/>
        <end position="64"/>
    </location>
</feature>
<dbReference type="Proteomes" id="UP000383932">
    <property type="component" value="Unassembled WGS sequence"/>
</dbReference>
<accession>A0A5N5QDW6</accession>
<dbReference type="EMBL" id="SSOP01000245">
    <property type="protein sequence ID" value="KAB5589638.1"/>
    <property type="molecule type" value="Genomic_DNA"/>
</dbReference>
<dbReference type="OrthoDB" id="5424209at2759"/>
<feature type="compositionally biased region" description="Polar residues" evidence="1">
    <location>
        <begin position="44"/>
        <end position="54"/>
    </location>
</feature>
<keyword evidence="3" id="KW-1185">Reference proteome</keyword>
<reference evidence="2 3" key="1">
    <citation type="journal article" date="2019" name="Fungal Biol. Biotechnol.">
        <title>Draft genome sequence of fastidious pathogen Ceratobasidium theobromae, which causes vascular-streak dieback in Theobroma cacao.</title>
        <authorList>
            <person name="Ali S.S."/>
            <person name="Asman A."/>
            <person name="Shao J."/>
            <person name="Firmansyah A.P."/>
            <person name="Susilo A.W."/>
            <person name="Rosmana A."/>
            <person name="McMahon P."/>
            <person name="Junaid M."/>
            <person name="Guest D."/>
            <person name="Kheng T.Y."/>
            <person name="Meinhardt L.W."/>
            <person name="Bailey B.A."/>
        </authorList>
    </citation>
    <scope>NUCLEOTIDE SEQUENCE [LARGE SCALE GENOMIC DNA]</scope>
    <source>
        <strain evidence="2 3">CT2</strain>
    </source>
</reference>
<proteinExistence type="predicted"/>
<dbReference type="AlphaFoldDB" id="A0A5N5QDW6"/>
<name>A0A5N5QDW6_9AGAM</name>
<sequence>MSSKVEDSLSARALCVVGEVSPQDLELVNSATFEKECKDLARQLNHSSDESSGNEGDLWSDSEQTVSCATTVDSDPNEPSKMEQYMYYAGIRGAKGRGGPKLIWRDSTDVFVEPTGPEEYKRTMRVIPVQGDHGLATKVSEGVIRWDECREHIVGLLKQGNISISSVDFVRFTWVNKSPATEGDSDEEEETQQEDDEVYDIADYAKIARIAPVEEGTRVTSEPTVWIGVTSESLTATAASEVAKGIREYLDGLDVGRIDIAFRESKFKFLSGPALFSPVDDGDALKPVIDNVSVTLSLSIQGLKTAMQGTLGPYFHANGNLYAITVRHNLFPLDDNNEEFRYNSSMKKREVMVMGDHAFTNYKSSIQAYIGTLLDATVSLEKRVESYKRKVEEKIDLENSQALLLENEVELSKTRRHIEELKMHFLVIHKKWSHRKNRVIGHVVWAPPISTGQQPHGFTVDLCVIQLNKDKFRNLLGNVLSFGPKHDKSKILSLIYGPDDVPSEFKFPPHGRLKLRDMLTADQVKAPNSKDLSGDPVRRVMKYGFTTEFTIGSLGKFMSFVRKYFPTGHQESIELPIFNHESEPGTFSKGGDSGSLIVDIMGRFVSLLTGGSNTGTDGSDITYSTLFKYVWELVCVEFPGADLYFDDLSAVFPNLV</sequence>
<evidence type="ECO:0000256" key="1">
    <source>
        <dbReference type="SAM" id="MobiDB-lite"/>
    </source>
</evidence>
<evidence type="ECO:0000313" key="2">
    <source>
        <dbReference type="EMBL" id="KAB5589638.1"/>
    </source>
</evidence>